<dbReference type="PANTHER" id="PTHR46610">
    <property type="entry name" value="OS05G0181300 PROTEIN"/>
    <property type="match status" value="1"/>
</dbReference>
<evidence type="ECO:0000313" key="4">
    <source>
        <dbReference type="EMBL" id="CAD6251421.1"/>
    </source>
</evidence>
<dbReference type="OrthoDB" id="672268at2759"/>
<sequence length="156" mass="16923">MATALQAAVPRPHSAGEQFLLKDQEANNPDVRRAEDGDRSVPWFTLLGLTILTFNSGMAIVRSQGDAMAIAFVGFSYADLLALFACLRMYERAPAGSSTRGWLKVAVWILTTLLTFAFSSKVAAVMPPTVALLVWLVAFATVAGGFVAFFVYKEKQ</sequence>
<feature type="transmembrane region" description="Helical" evidence="1">
    <location>
        <begin position="67"/>
        <end position="90"/>
    </location>
</feature>
<dbReference type="EMBL" id="CAJGYO010000008">
    <property type="protein sequence ID" value="CAD6251414.1"/>
    <property type="molecule type" value="Genomic_DNA"/>
</dbReference>
<proteinExistence type="predicted"/>
<protein>
    <submittedName>
        <fullName evidence="3">Uncharacterized protein</fullName>
    </submittedName>
</protein>
<dbReference type="PANTHER" id="PTHR46610:SF27">
    <property type="entry name" value="PGG DOMAIN-CONTAINING PROTEIN"/>
    <property type="match status" value="1"/>
</dbReference>
<dbReference type="AlphaFoldDB" id="A0A811PXS5"/>
<dbReference type="InterPro" id="IPR045501">
    <property type="entry name" value="DUF6490"/>
</dbReference>
<accession>A0A811PXS5</accession>
<evidence type="ECO:0000313" key="3">
    <source>
        <dbReference type="EMBL" id="CAD6251415.1"/>
    </source>
</evidence>
<keyword evidence="1" id="KW-1133">Transmembrane helix</keyword>
<evidence type="ECO:0000313" key="5">
    <source>
        <dbReference type="Proteomes" id="UP000604825"/>
    </source>
</evidence>
<keyword evidence="1" id="KW-0472">Membrane</keyword>
<gene>
    <name evidence="2" type="ORF">NCGR_LOCUS35160</name>
    <name evidence="3" type="ORF">NCGR_LOCUS35161</name>
    <name evidence="4" type="ORF">NCGR_LOCUS35166</name>
</gene>
<dbReference type="Proteomes" id="UP000604825">
    <property type="component" value="Unassembled WGS sequence"/>
</dbReference>
<dbReference type="EMBL" id="CAJGYO010000008">
    <property type="protein sequence ID" value="CAD6251421.1"/>
    <property type="molecule type" value="Genomic_DNA"/>
</dbReference>
<evidence type="ECO:0000313" key="2">
    <source>
        <dbReference type="EMBL" id="CAD6251414.1"/>
    </source>
</evidence>
<feature type="transmembrane region" description="Helical" evidence="1">
    <location>
        <begin position="132"/>
        <end position="152"/>
    </location>
</feature>
<keyword evidence="5" id="KW-1185">Reference proteome</keyword>
<organism evidence="3 5">
    <name type="scientific">Miscanthus lutarioriparius</name>
    <dbReference type="NCBI Taxonomy" id="422564"/>
    <lineage>
        <taxon>Eukaryota</taxon>
        <taxon>Viridiplantae</taxon>
        <taxon>Streptophyta</taxon>
        <taxon>Embryophyta</taxon>
        <taxon>Tracheophyta</taxon>
        <taxon>Spermatophyta</taxon>
        <taxon>Magnoliopsida</taxon>
        <taxon>Liliopsida</taxon>
        <taxon>Poales</taxon>
        <taxon>Poaceae</taxon>
        <taxon>PACMAD clade</taxon>
        <taxon>Panicoideae</taxon>
        <taxon>Andropogonodae</taxon>
        <taxon>Andropogoneae</taxon>
        <taxon>Saccharinae</taxon>
        <taxon>Miscanthus</taxon>
    </lineage>
</organism>
<feature type="transmembrane region" description="Helical" evidence="1">
    <location>
        <begin position="102"/>
        <end position="120"/>
    </location>
</feature>
<dbReference type="Pfam" id="PF20100">
    <property type="entry name" value="DUF6490"/>
    <property type="match status" value="1"/>
</dbReference>
<comment type="caution">
    <text evidence="3">The sequence shown here is derived from an EMBL/GenBank/DDBJ whole genome shotgun (WGS) entry which is preliminary data.</text>
</comment>
<evidence type="ECO:0000256" key="1">
    <source>
        <dbReference type="SAM" id="Phobius"/>
    </source>
</evidence>
<keyword evidence="1" id="KW-0812">Transmembrane</keyword>
<feature type="transmembrane region" description="Helical" evidence="1">
    <location>
        <begin position="41"/>
        <end position="61"/>
    </location>
</feature>
<name>A0A811PXS5_9POAL</name>
<dbReference type="EMBL" id="CAJGYO010000008">
    <property type="protein sequence ID" value="CAD6251415.1"/>
    <property type="molecule type" value="Genomic_DNA"/>
</dbReference>
<reference evidence="3" key="1">
    <citation type="submission" date="2020-10" db="EMBL/GenBank/DDBJ databases">
        <authorList>
            <person name="Han B."/>
            <person name="Lu T."/>
            <person name="Zhao Q."/>
            <person name="Huang X."/>
            <person name="Zhao Y."/>
        </authorList>
    </citation>
    <scope>NUCLEOTIDE SEQUENCE</scope>
</reference>